<dbReference type="InterPro" id="IPR017847">
    <property type="entry name" value="T6SS_RhsGE_Vgr_subset"/>
</dbReference>
<feature type="region of interest" description="Disordered" evidence="4">
    <location>
        <begin position="507"/>
        <end position="543"/>
    </location>
</feature>
<sequence length="726" mass="78229">MPGSSDHTTFALSIDGVSAALSVASFEGSEGISELYAFQIEVTTPQGDLDPEGIIGAKATLTITTAEQAPRYVGGIVSHIEAGELTDRSAVYRVSLVPAVFRLLYRHDARIFQEKTAAEIIEAVFAAAAVDGYRLALQGSYTTREYSVQYRESDWAFVSRLMEQEGMFYYFEHGEDAHTLVIADAKQYVDIVAPETVAYRPPLGAMARGESVSRFVFGRELRPGKVSVTDFNFKKPGLSLMSTAAGAAESELEVYDYPGEFELPDGGAALSKVRLGEWEAFRRWGAGESGCARLTPGYAFTLSEHPRDAMNRRYLVTRVHHTGVAPQMADTREIVKSYENRFEIIPDDVLFRPPRRTPRPFMRGVQTAIVTGPSGEEIHVDEHGRVKVQFHWDRAGKRDEKSSCWIRVSQVWAGAGYGAMWIPRIGHEVVVDFLEGDPDRPLIVGRVYHGLNVPPYPLPAEKTKSTLRSNSSPDSGGSNELRFEDKLGAEEVYLHAQKDWNIRVENDKTQEVGHDEQLSVGNDRKKKVERNQSEDVGNDKSINVGGNHVEAIAGNESQDIGANATKNIGGAFIAAITAGANASVGGPATVNVGGKLSVGIGAGKEENVGAESVETVGKDKKVSVGADLKTDVTGTAAITIGKDESVSVGGEQKIEVKEKITITCGDATVVIDKSGDVTVKGKDIKVEGTGKVLVKAASKVIIASDGPVEMEAAAAVKIKGSAVNIN</sequence>
<dbReference type="Proteomes" id="UP000238348">
    <property type="component" value="Chromosome"/>
</dbReference>
<dbReference type="Pfam" id="PF22178">
    <property type="entry name" value="Gp5_trimer_C"/>
    <property type="match status" value="1"/>
</dbReference>
<comment type="subcellular location">
    <subcellularLocation>
        <location evidence="1">Secreted</location>
    </subcellularLocation>
</comment>
<dbReference type="AlphaFoldDB" id="A0A2L0EW22"/>
<dbReference type="Pfam" id="PF04717">
    <property type="entry name" value="Phage_base_V"/>
    <property type="match status" value="1"/>
</dbReference>
<dbReference type="NCBIfam" id="TIGR01646">
    <property type="entry name" value="vgr_GE"/>
    <property type="match status" value="1"/>
</dbReference>
<dbReference type="PANTHER" id="PTHR32305:SF15">
    <property type="entry name" value="PROTEIN RHSA-RELATED"/>
    <property type="match status" value="1"/>
</dbReference>
<dbReference type="RefSeq" id="WP_104982144.1">
    <property type="nucleotide sequence ID" value="NZ_CP012673.1"/>
</dbReference>
<dbReference type="Pfam" id="PF05954">
    <property type="entry name" value="Phage_GPD"/>
    <property type="match status" value="1"/>
</dbReference>
<feature type="compositionally biased region" description="Polar residues" evidence="4">
    <location>
        <begin position="466"/>
        <end position="478"/>
    </location>
</feature>
<feature type="region of interest" description="Disordered" evidence="4">
    <location>
        <begin position="459"/>
        <end position="482"/>
    </location>
</feature>
<evidence type="ECO:0000259" key="5">
    <source>
        <dbReference type="Pfam" id="PF04717"/>
    </source>
</evidence>
<dbReference type="SUPFAM" id="SSF69349">
    <property type="entry name" value="Phage fibre proteins"/>
    <property type="match status" value="2"/>
</dbReference>
<feature type="domain" description="Gp5/Type VI secretion system Vgr protein OB-fold" evidence="5">
    <location>
        <begin position="381"/>
        <end position="448"/>
    </location>
</feature>
<evidence type="ECO:0000313" key="7">
    <source>
        <dbReference type="EMBL" id="AUX43472.1"/>
    </source>
</evidence>
<dbReference type="InterPro" id="IPR037026">
    <property type="entry name" value="Vgr_OB-fold_dom_sf"/>
</dbReference>
<accession>A0A2L0EW22</accession>
<dbReference type="Gene3D" id="3.55.50.10">
    <property type="entry name" value="Baseplate protein-like domains"/>
    <property type="match status" value="1"/>
</dbReference>
<dbReference type="OrthoDB" id="5482463at2"/>
<dbReference type="EMBL" id="CP012673">
    <property type="protein sequence ID" value="AUX43472.1"/>
    <property type="molecule type" value="Genomic_DNA"/>
</dbReference>
<comment type="similarity">
    <text evidence="2">Belongs to the VgrG protein family.</text>
</comment>
<dbReference type="NCBIfam" id="TIGR03361">
    <property type="entry name" value="VI_Rhs_Vgr"/>
    <property type="match status" value="1"/>
</dbReference>
<evidence type="ECO:0000256" key="3">
    <source>
        <dbReference type="ARBA" id="ARBA00022525"/>
    </source>
</evidence>
<dbReference type="SUPFAM" id="SSF69255">
    <property type="entry name" value="gp5 N-terminal domain-like"/>
    <property type="match status" value="1"/>
</dbReference>
<dbReference type="Gene3D" id="2.40.50.230">
    <property type="entry name" value="Gp5 N-terminal domain"/>
    <property type="match status" value="1"/>
</dbReference>
<dbReference type="Gene3D" id="2.30.110.50">
    <property type="match status" value="1"/>
</dbReference>
<organism evidence="7 8">
    <name type="scientific">Sorangium cellulosum</name>
    <name type="common">Polyangium cellulosum</name>
    <dbReference type="NCBI Taxonomy" id="56"/>
    <lineage>
        <taxon>Bacteria</taxon>
        <taxon>Pseudomonadati</taxon>
        <taxon>Myxococcota</taxon>
        <taxon>Polyangia</taxon>
        <taxon>Polyangiales</taxon>
        <taxon>Polyangiaceae</taxon>
        <taxon>Sorangium</taxon>
    </lineage>
</organism>
<dbReference type="SUPFAM" id="SSF69279">
    <property type="entry name" value="Phage tail proteins"/>
    <property type="match status" value="2"/>
</dbReference>
<evidence type="ECO:0000256" key="4">
    <source>
        <dbReference type="SAM" id="MobiDB-lite"/>
    </source>
</evidence>
<dbReference type="InterPro" id="IPR054030">
    <property type="entry name" value="Gp5_Vgr_C"/>
</dbReference>
<protein>
    <submittedName>
        <fullName evidence="7">Type IV secretion protein Rhs</fullName>
    </submittedName>
</protein>
<evidence type="ECO:0000259" key="6">
    <source>
        <dbReference type="Pfam" id="PF22178"/>
    </source>
</evidence>
<gene>
    <name evidence="7" type="ORF">SOCE26_049210</name>
</gene>
<dbReference type="GO" id="GO:0005576">
    <property type="term" value="C:extracellular region"/>
    <property type="evidence" value="ECO:0007669"/>
    <property type="project" value="UniProtKB-SubCell"/>
</dbReference>
<feature type="domain" description="Gp5/Type VI secretion system Vgr C-terminal trimerisation" evidence="6">
    <location>
        <begin position="465"/>
        <end position="571"/>
    </location>
</feature>
<evidence type="ECO:0000256" key="1">
    <source>
        <dbReference type="ARBA" id="ARBA00004613"/>
    </source>
</evidence>
<name>A0A2L0EW22_SORCE</name>
<evidence type="ECO:0000256" key="2">
    <source>
        <dbReference type="ARBA" id="ARBA00005558"/>
    </source>
</evidence>
<keyword evidence="3" id="KW-0964">Secreted</keyword>
<reference evidence="7 8" key="1">
    <citation type="submission" date="2015-09" db="EMBL/GenBank/DDBJ databases">
        <title>Sorangium comparison.</title>
        <authorList>
            <person name="Zaburannyi N."/>
            <person name="Bunk B."/>
            <person name="Overmann J."/>
            <person name="Mueller R."/>
        </authorList>
    </citation>
    <scope>NUCLEOTIDE SEQUENCE [LARGE SCALE GENOMIC DNA]</scope>
    <source>
        <strain evidence="7 8">So ce26</strain>
    </source>
</reference>
<evidence type="ECO:0000313" key="8">
    <source>
        <dbReference type="Proteomes" id="UP000238348"/>
    </source>
</evidence>
<dbReference type="PANTHER" id="PTHR32305">
    <property type="match status" value="1"/>
</dbReference>
<dbReference type="InterPro" id="IPR006533">
    <property type="entry name" value="T6SS_Vgr_RhsGE"/>
</dbReference>
<dbReference type="Gene3D" id="4.10.220.110">
    <property type="match status" value="1"/>
</dbReference>
<dbReference type="InterPro" id="IPR006531">
    <property type="entry name" value="Gp5/Vgr_OB"/>
</dbReference>
<proteinExistence type="inferred from homology"/>
<dbReference type="InterPro" id="IPR050708">
    <property type="entry name" value="T6SS_VgrG/RHS"/>
</dbReference>
<feature type="compositionally biased region" description="Basic and acidic residues" evidence="4">
    <location>
        <begin position="507"/>
        <end position="517"/>
    </location>
</feature>